<organism evidence="8">
    <name type="scientific">viral metagenome</name>
    <dbReference type="NCBI Taxonomy" id="1070528"/>
    <lineage>
        <taxon>unclassified sequences</taxon>
        <taxon>metagenomes</taxon>
        <taxon>organismal metagenomes</taxon>
    </lineage>
</organism>
<evidence type="ECO:0000259" key="7">
    <source>
        <dbReference type="Pfam" id="PF02562"/>
    </source>
</evidence>
<evidence type="ECO:0000256" key="4">
    <source>
        <dbReference type="ARBA" id="ARBA00022741"/>
    </source>
</evidence>
<dbReference type="Pfam" id="PF02562">
    <property type="entry name" value="PhoH"/>
    <property type="match status" value="1"/>
</dbReference>
<evidence type="ECO:0000313" key="8">
    <source>
        <dbReference type="EMBL" id="QHT98284.1"/>
    </source>
</evidence>
<dbReference type="GO" id="GO:0005524">
    <property type="term" value="F:ATP binding"/>
    <property type="evidence" value="ECO:0007669"/>
    <property type="project" value="UniProtKB-KW"/>
</dbReference>
<dbReference type="PANTHER" id="PTHR30473">
    <property type="entry name" value="PROTEIN PHOH"/>
    <property type="match status" value="1"/>
</dbReference>
<comment type="subcellular location">
    <subcellularLocation>
        <location evidence="1">Cytoplasm</location>
    </subcellularLocation>
</comment>
<feature type="domain" description="PhoH-like protein" evidence="7">
    <location>
        <begin position="40"/>
        <end position="245"/>
    </location>
</feature>
<keyword evidence="3" id="KW-0963">Cytoplasm</keyword>
<dbReference type="AlphaFoldDB" id="A0A6C0IY62"/>
<evidence type="ECO:0000256" key="5">
    <source>
        <dbReference type="ARBA" id="ARBA00022840"/>
    </source>
</evidence>
<dbReference type="GO" id="GO:0005829">
    <property type="term" value="C:cytosol"/>
    <property type="evidence" value="ECO:0007669"/>
    <property type="project" value="TreeGrafter"/>
</dbReference>
<name>A0A6C0IY62_9ZZZZ</name>
<evidence type="ECO:0000256" key="1">
    <source>
        <dbReference type="ARBA" id="ARBA00004496"/>
    </source>
</evidence>
<keyword evidence="5" id="KW-0067">ATP-binding</keyword>
<dbReference type="InterPro" id="IPR027417">
    <property type="entry name" value="P-loop_NTPase"/>
</dbReference>
<sequence>MGGKRGRNNLKFSLSSSYDEHDYYIDGEMEGIEQIPHPTIVPKNDHQKDYNRVLYSMNKPMVFAVGPAGTGKTMLACYAAISGYNDKTYKKIILTRPVVSVEEDIGYLPGTLEEKMDPWTRPIMDVFSEFYSQGDIQYMIKEKIIEICPLAYMRGRTFKDSFIIADEMQNSTPNQMKMLLTRIGEGSKMVITGDPKQHDRKYEDNGLIDICSKLDGKRTKRIEYIKFEFSDIERSPIVRDILEIYGDN</sequence>
<evidence type="ECO:0000256" key="6">
    <source>
        <dbReference type="ARBA" id="ARBA00039970"/>
    </source>
</evidence>
<evidence type="ECO:0000256" key="2">
    <source>
        <dbReference type="ARBA" id="ARBA00010393"/>
    </source>
</evidence>
<dbReference type="PANTHER" id="PTHR30473:SF1">
    <property type="entry name" value="PHOH-LIKE PROTEIN"/>
    <property type="match status" value="1"/>
</dbReference>
<dbReference type="EMBL" id="MN740292">
    <property type="protein sequence ID" value="QHT98284.1"/>
    <property type="molecule type" value="Genomic_DNA"/>
</dbReference>
<comment type="similarity">
    <text evidence="2">Belongs to the PhoH family.</text>
</comment>
<dbReference type="InterPro" id="IPR003714">
    <property type="entry name" value="PhoH"/>
</dbReference>
<evidence type="ECO:0000256" key="3">
    <source>
        <dbReference type="ARBA" id="ARBA00022490"/>
    </source>
</evidence>
<dbReference type="Gene3D" id="3.40.50.300">
    <property type="entry name" value="P-loop containing nucleotide triphosphate hydrolases"/>
    <property type="match status" value="1"/>
</dbReference>
<reference evidence="8" key="1">
    <citation type="journal article" date="2020" name="Nature">
        <title>Giant virus diversity and host interactions through global metagenomics.</title>
        <authorList>
            <person name="Schulz F."/>
            <person name="Roux S."/>
            <person name="Paez-Espino D."/>
            <person name="Jungbluth S."/>
            <person name="Walsh D.A."/>
            <person name="Denef V.J."/>
            <person name="McMahon K.D."/>
            <person name="Konstantinidis K.T."/>
            <person name="Eloe-Fadrosh E.A."/>
            <person name="Kyrpides N.C."/>
            <person name="Woyke T."/>
        </authorList>
    </citation>
    <scope>NUCLEOTIDE SEQUENCE</scope>
    <source>
        <strain evidence="8">GVMAG-M-3300025652-16</strain>
    </source>
</reference>
<dbReference type="InterPro" id="IPR051451">
    <property type="entry name" value="PhoH2-like"/>
</dbReference>
<protein>
    <recommendedName>
        <fullName evidence="6">PhoH-like protein</fullName>
    </recommendedName>
</protein>
<accession>A0A6C0IY62</accession>
<proteinExistence type="inferred from homology"/>
<keyword evidence="4" id="KW-0547">Nucleotide-binding</keyword>
<dbReference type="SUPFAM" id="SSF52540">
    <property type="entry name" value="P-loop containing nucleoside triphosphate hydrolases"/>
    <property type="match status" value="1"/>
</dbReference>